<reference evidence="3" key="1">
    <citation type="journal article" date="2017" name="Genome Biol. Evol.">
        <title>The complete genome sequence of the phytopathogenic fungus Sclerotinia sclerotiorum reveals insights into the genome architecture of broad host range pathogens.</title>
        <authorList>
            <person name="Derbyshire M."/>
            <person name="Denton-Giles M."/>
            <person name="Hegedus D."/>
            <person name="Seifbarghy S."/>
            <person name="Rollins J."/>
            <person name="van Kan J."/>
            <person name="Seidl M.F."/>
            <person name="Faino L."/>
            <person name="Mbengue M."/>
            <person name="Navaud O."/>
            <person name="Raffaele S."/>
            <person name="Hammond-Kosack K."/>
            <person name="Heard S."/>
            <person name="Oliver R."/>
        </authorList>
    </citation>
    <scope>NUCLEOTIDE SEQUENCE [LARGE SCALE GENOMIC DNA]</scope>
    <source>
        <strain evidence="3">ATCC 18683 / 1980 / Ss-1</strain>
    </source>
</reference>
<dbReference type="RefSeq" id="XP_001593931.1">
    <property type="nucleotide sequence ID" value="XM_001593881.1"/>
</dbReference>
<feature type="compositionally biased region" description="Polar residues" evidence="1">
    <location>
        <begin position="331"/>
        <end position="342"/>
    </location>
</feature>
<dbReference type="AlphaFoldDB" id="A0A1D9QAC0"/>
<feature type="region of interest" description="Disordered" evidence="1">
    <location>
        <begin position="185"/>
        <end position="213"/>
    </location>
</feature>
<dbReference type="OMA" id="GHNCLEV"/>
<dbReference type="EMBL" id="CP017821">
    <property type="protein sequence ID" value="APA11848.1"/>
    <property type="molecule type" value="Genomic_DNA"/>
</dbReference>
<protein>
    <submittedName>
        <fullName evidence="2">Uncharacterized protein</fullName>
    </submittedName>
</protein>
<name>A0A1D9QAC0_SCLS1</name>
<proteinExistence type="predicted"/>
<evidence type="ECO:0000256" key="1">
    <source>
        <dbReference type="SAM" id="MobiDB-lite"/>
    </source>
</evidence>
<feature type="compositionally biased region" description="Polar residues" evidence="1">
    <location>
        <begin position="1"/>
        <end position="27"/>
    </location>
</feature>
<feature type="region of interest" description="Disordered" evidence="1">
    <location>
        <begin position="141"/>
        <end position="168"/>
    </location>
</feature>
<feature type="region of interest" description="Disordered" evidence="1">
    <location>
        <begin position="331"/>
        <end position="393"/>
    </location>
</feature>
<dbReference type="OrthoDB" id="3551674at2759"/>
<evidence type="ECO:0000313" key="3">
    <source>
        <dbReference type="Proteomes" id="UP000177798"/>
    </source>
</evidence>
<gene>
    <name evidence="2" type="ORF">sscle_08g066180</name>
</gene>
<feature type="region of interest" description="Disordered" evidence="1">
    <location>
        <begin position="1"/>
        <end position="40"/>
    </location>
</feature>
<dbReference type="VEuPathDB" id="FungiDB:sscle_08g066180"/>
<dbReference type="Proteomes" id="UP000177798">
    <property type="component" value="Chromosome 8"/>
</dbReference>
<feature type="compositionally biased region" description="Polar residues" evidence="1">
    <location>
        <begin position="141"/>
        <end position="163"/>
    </location>
</feature>
<sequence length="393" mass="42311">MESQENIPPYGSQTCTPTPANITSSCSPKEAPVVKLTRQSSTRTKITLPPSMTRQEFKAFSQQVDNSSLEEAKNHLHNLVPLLPDPVEINNRKLVEQEENKIIQEENKNIRRDTVIFLKRRTSERKINLVTPTLTITTESFKNSSTVSPAPSRTQPDSATPVETTHPILGSTSTINAAANFDTLHSNGKQANKSHDDPTTVEPEPAGVGDSAMTFSGQQSATLRSHVDERVTSNVLPSSNGPATPASPRIYSMAQTHRSSGVHSAPPSSTGWISNPYASNSGSPPASAIRSMGVYSWQSQDAGLPTPPVVPSQNQPITLEWLYSAPIHSPFTSPAGSRQTTPDLVYSSDGSELEFGKRKANGPADNELGHKKVKSEVPSAEDTDGTVISSPQQ</sequence>
<accession>A0A1D9QAC0</accession>
<organism evidence="2 3">
    <name type="scientific">Sclerotinia sclerotiorum (strain ATCC 18683 / 1980 / Ss-1)</name>
    <name type="common">White mold</name>
    <name type="synonym">Whetzelinia sclerotiorum</name>
    <dbReference type="NCBI Taxonomy" id="665079"/>
    <lineage>
        <taxon>Eukaryota</taxon>
        <taxon>Fungi</taxon>
        <taxon>Dikarya</taxon>
        <taxon>Ascomycota</taxon>
        <taxon>Pezizomycotina</taxon>
        <taxon>Leotiomycetes</taxon>
        <taxon>Helotiales</taxon>
        <taxon>Sclerotiniaceae</taxon>
        <taxon>Sclerotinia</taxon>
    </lineage>
</organism>
<dbReference type="KEGG" id="ssl:SS1G_05359"/>
<evidence type="ECO:0000313" key="2">
    <source>
        <dbReference type="EMBL" id="APA11848.1"/>
    </source>
</evidence>